<dbReference type="Proteomes" id="UP000663834">
    <property type="component" value="Unassembled WGS sequence"/>
</dbReference>
<evidence type="ECO:0000256" key="1">
    <source>
        <dbReference type="SAM" id="MobiDB-lite"/>
    </source>
</evidence>
<gene>
    <name evidence="4" type="ORF">GIL414_LOCUS6118</name>
    <name evidence="3" type="ORF">KQP761_LOCUS3626</name>
</gene>
<dbReference type="InterPro" id="IPR039228">
    <property type="entry name" value="SZRD1"/>
</dbReference>
<dbReference type="PROSITE" id="PS51673">
    <property type="entry name" value="SUZ"/>
    <property type="match status" value="1"/>
</dbReference>
<feature type="region of interest" description="Disordered" evidence="1">
    <location>
        <begin position="31"/>
        <end position="63"/>
    </location>
</feature>
<feature type="region of interest" description="Disordered" evidence="1">
    <location>
        <begin position="176"/>
        <end position="239"/>
    </location>
</feature>
<feature type="region of interest" description="Disordered" evidence="1">
    <location>
        <begin position="97"/>
        <end position="160"/>
    </location>
</feature>
<comment type="caution">
    <text evidence="3">The sequence shown here is derived from an EMBL/GenBank/DDBJ whole genome shotgun (WGS) entry which is preliminary data.</text>
</comment>
<organism evidence="3 5">
    <name type="scientific">Rotaria magnacalcarata</name>
    <dbReference type="NCBI Taxonomy" id="392030"/>
    <lineage>
        <taxon>Eukaryota</taxon>
        <taxon>Metazoa</taxon>
        <taxon>Spiralia</taxon>
        <taxon>Gnathifera</taxon>
        <taxon>Rotifera</taxon>
        <taxon>Eurotatoria</taxon>
        <taxon>Bdelloidea</taxon>
        <taxon>Philodinida</taxon>
        <taxon>Philodinidae</taxon>
        <taxon>Rotaria</taxon>
    </lineage>
</organism>
<dbReference type="PANTHER" id="PTHR31796:SF2">
    <property type="entry name" value="SUZ DOMAIN-CONTAINING PROTEIN 1"/>
    <property type="match status" value="1"/>
</dbReference>
<feature type="compositionally biased region" description="Low complexity" evidence="1">
    <location>
        <begin position="113"/>
        <end position="126"/>
    </location>
</feature>
<dbReference type="OrthoDB" id="10056423at2759"/>
<feature type="compositionally biased region" description="Polar residues" evidence="1">
    <location>
        <begin position="42"/>
        <end position="51"/>
    </location>
</feature>
<dbReference type="InterPro" id="IPR024771">
    <property type="entry name" value="SUZ"/>
</dbReference>
<feature type="region of interest" description="Disordered" evidence="1">
    <location>
        <begin position="323"/>
        <end position="344"/>
    </location>
</feature>
<protein>
    <recommendedName>
        <fullName evidence="2">SUZ domain-containing protein</fullName>
    </recommendedName>
</protein>
<accession>A0A815C157</accession>
<evidence type="ECO:0000313" key="3">
    <source>
        <dbReference type="EMBL" id="CAF1277806.1"/>
    </source>
</evidence>
<proteinExistence type="predicted"/>
<sequence length="344" mass="38274">MVDTVITTMGNDNDDWEVAVDTGEFDKRLEEQEQDRAAKQESIPTSLSSTVNNDENENSSNNNLMKLNKPIRILKRPTSQSQFPVTNDINNSNTTTIVSNNATNNDSPFYNNTSSSTTVPTISIIPRNQTKDSLNTSQTINLTSSSSSQSNKPPIKTYEQREQEYRLARLRIMGEEESSAKDDEDDNNNNPIIESVVATSDEKTKTTSLPTTTLSATKTSKKTTSSSHTTSQSHSTPSSYASNLYALSNGSSNTGPILFNPNSNTTGPFSQQQYRSTYSNIYPQMPLAPTVHYQNAAFHMPLTVSSSSNYLVQSSMNTWYPFQQQQQQQQQQNPYGTQQYGYPQ</sequence>
<dbReference type="AlphaFoldDB" id="A0A815C157"/>
<feature type="compositionally biased region" description="Low complexity" evidence="1">
    <location>
        <begin position="133"/>
        <end position="156"/>
    </location>
</feature>
<reference evidence="3" key="1">
    <citation type="submission" date="2021-02" db="EMBL/GenBank/DDBJ databases">
        <authorList>
            <person name="Nowell W R."/>
        </authorList>
    </citation>
    <scope>NUCLEOTIDE SEQUENCE</scope>
</reference>
<dbReference type="Proteomes" id="UP000681720">
    <property type="component" value="Unassembled WGS sequence"/>
</dbReference>
<dbReference type="Pfam" id="PF12752">
    <property type="entry name" value="SUZ"/>
    <property type="match status" value="1"/>
</dbReference>
<dbReference type="PANTHER" id="PTHR31796">
    <property type="entry name" value="SUZ DOMAIN-CONTAINING PROTEIN 1"/>
    <property type="match status" value="1"/>
</dbReference>
<evidence type="ECO:0000259" key="2">
    <source>
        <dbReference type="PROSITE" id="PS51673"/>
    </source>
</evidence>
<feature type="compositionally biased region" description="Low complexity" evidence="1">
    <location>
        <begin position="206"/>
        <end position="239"/>
    </location>
</feature>
<feature type="domain" description="SUZ" evidence="2">
    <location>
        <begin position="99"/>
        <end position="177"/>
    </location>
</feature>
<dbReference type="EMBL" id="CAJOBJ010001706">
    <property type="protein sequence ID" value="CAF3892414.1"/>
    <property type="molecule type" value="Genomic_DNA"/>
</dbReference>
<dbReference type="EMBL" id="CAJNOW010000456">
    <property type="protein sequence ID" value="CAF1277806.1"/>
    <property type="molecule type" value="Genomic_DNA"/>
</dbReference>
<name>A0A815C157_9BILA</name>
<evidence type="ECO:0000313" key="5">
    <source>
        <dbReference type="Proteomes" id="UP000663834"/>
    </source>
</evidence>
<evidence type="ECO:0000313" key="4">
    <source>
        <dbReference type="EMBL" id="CAF3892414.1"/>
    </source>
</evidence>